<dbReference type="PANTHER" id="PTHR33223:SF11">
    <property type="entry name" value="ELEMENT PROTEIN, PUTATIVE-RELATED"/>
    <property type="match status" value="1"/>
</dbReference>
<dbReference type="PANTHER" id="PTHR33223">
    <property type="entry name" value="CCHC-TYPE DOMAIN-CONTAINING PROTEIN"/>
    <property type="match status" value="1"/>
</dbReference>
<feature type="region of interest" description="Disordered" evidence="2">
    <location>
        <begin position="198"/>
        <end position="238"/>
    </location>
</feature>
<feature type="compositionally biased region" description="Basic residues" evidence="2">
    <location>
        <begin position="198"/>
        <end position="207"/>
    </location>
</feature>
<evidence type="ECO:0000256" key="2">
    <source>
        <dbReference type="SAM" id="MobiDB-lite"/>
    </source>
</evidence>
<keyword evidence="5" id="KW-1185">Reference proteome</keyword>
<dbReference type="EMBL" id="JARBHA010000010">
    <property type="protein sequence ID" value="KAJ9691569.1"/>
    <property type="molecule type" value="Genomic_DNA"/>
</dbReference>
<keyword evidence="1" id="KW-0175">Coiled coil</keyword>
<dbReference type="InterPro" id="IPR005162">
    <property type="entry name" value="Retrotrans_gag_dom"/>
</dbReference>
<sequence length="282" mass="33415">MAGRTRRGRSERDEKLESVREELREVRRELRKTTQFMVMQPPSFNGEPNAEAAEHWLRRMKRILVGLDILEERRVSLAAYILVDKADFWWESMKRVYDTEVMTWEEFERIFLSKYFGEVAKHAKRMEFKHFIQGTMSVLEYESRFSELSRFALGMISEEEEKTRRNILVQLAIRDYSKLVKRALLVEQDIEETNQIWKQRRDRKGKQRIGESSQRRSQGPQQRQRRGEHSAQRSTTTSVCYGCGAGDHLWRAYPLRDAQQARPQPQGGSQQQSVVPFQPPQF</sequence>
<proteinExistence type="predicted"/>
<comment type="caution">
    <text evidence="4">The sequence shown here is derived from an EMBL/GenBank/DDBJ whole genome shotgun (WGS) entry which is preliminary data.</text>
</comment>
<evidence type="ECO:0000313" key="5">
    <source>
        <dbReference type="Proteomes" id="UP001168098"/>
    </source>
</evidence>
<evidence type="ECO:0000313" key="4">
    <source>
        <dbReference type="EMBL" id="KAJ9691569.1"/>
    </source>
</evidence>
<gene>
    <name evidence="4" type="ORF">PVL29_013681</name>
</gene>
<accession>A0AA39DPM9</accession>
<feature type="coiled-coil region" evidence="1">
    <location>
        <begin position="9"/>
        <end position="36"/>
    </location>
</feature>
<reference evidence="4 5" key="1">
    <citation type="journal article" date="2023" name="BMC Biotechnol.">
        <title>Vitis rotundifolia cv Carlos genome sequencing.</title>
        <authorList>
            <person name="Huff M."/>
            <person name="Hulse-Kemp A."/>
            <person name="Scheffler B."/>
            <person name="Youngblood R."/>
            <person name="Simpson S."/>
            <person name="Babiker E."/>
            <person name="Staton M."/>
        </authorList>
    </citation>
    <scope>NUCLEOTIDE SEQUENCE [LARGE SCALE GENOMIC DNA]</scope>
    <source>
        <tissue evidence="4">Leaf</tissue>
    </source>
</reference>
<protein>
    <recommendedName>
        <fullName evidence="3">Retrotransposon gag domain-containing protein</fullName>
    </recommendedName>
</protein>
<feature type="domain" description="Retrotransposon gag" evidence="3">
    <location>
        <begin position="77"/>
        <end position="162"/>
    </location>
</feature>
<feature type="compositionally biased region" description="Low complexity" evidence="2">
    <location>
        <begin position="258"/>
        <end position="276"/>
    </location>
</feature>
<organism evidence="4 5">
    <name type="scientific">Vitis rotundifolia</name>
    <name type="common">Muscadine grape</name>
    <dbReference type="NCBI Taxonomy" id="103349"/>
    <lineage>
        <taxon>Eukaryota</taxon>
        <taxon>Viridiplantae</taxon>
        <taxon>Streptophyta</taxon>
        <taxon>Embryophyta</taxon>
        <taxon>Tracheophyta</taxon>
        <taxon>Spermatophyta</taxon>
        <taxon>Magnoliopsida</taxon>
        <taxon>eudicotyledons</taxon>
        <taxon>Gunneridae</taxon>
        <taxon>Pentapetalae</taxon>
        <taxon>rosids</taxon>
        <taxon>Vitales</taxon>
        <taxon>Vitaceae</taxon>
        <taxon>Viteae</taxon>
        <taxon>Vitis</taxon>
    </lineage>
</organism>
<dbReference type="AlphaFoldDB" id="A0AA39DPM9"/>
<dbReference type="Proteomes" id="UP001168098">
    <property type="component" value="Unassembled WGS sequence"/>
</dbReference>
<dbReference type="Pfam" id="PF03732">
    <property type="entry name" value="Retrotrans_gag"/>
    <property type="match status" value="1"/>
</dbReference>
<feature type="region of interest" description="Disordered" evidence="2">
    <location>
        <begin position="257"/>
        <end position="282"/>
    </location>
</feature>
<evidence type="ECO:0000256" key="1">
    <source>
        <dbReference type="SAM" id="Coils"/>
    </source>
</evidence>
<name>A0AA39DPM9_VITRO</name>
<feature type="compositionally biased region" description="Low complexity" evidence="2">
    <location>
        <begin position="210"/>
        <end position="222"/>
    </location>
</feature>
<evidence type="ECO:0000259" key="3">
    <source>
        <dbReference type="Pfam" id="PF03732"/>
    </source>
</evidence>